<name>A0A239MQ21_9ACTN</name>
<protein>
    <submittedName>
        <fullName evidence="3">Putative peptidoglycan binding domain-containing protein</fullName>
    </submittedName>
</protein>
<dbReference type="SUPFAM" id="SSF47090">
    <property type="entry name" value="PGBD-like"/>
    <property type="match status" value="1"/>
</dbReference>
<dbReference type="AlphaFoldDB" id="A0A239MQ21"/>
<proteinExistence type="predicted"/>
<accession>A0A239MQ21</accession>
<feature type="signal peptide" evidence="1">
    <location>
        <begin position="1"/>
        <end position="24"/>
    </location>
</feature>
<dbReference type="RefSeq" id="WP_179280095.1">
    <property type="nucleotide sequence ID" value="NZ_FZOF01000026.1"/>
</dbReference>
<dbReference type="InterPro" id="IPR036365">
    <property type="entry name" value="PGBD-like_sf"/>
</dbReference>
<keyword evidence="4" id="KW-1185">Reference proteome</keyword>
<sequence>MKKCFSGILSAGVLVAGVLGGTVAAASSASADATYECNTSKALAKGSYNVLLPHQNYAPADPYWCYLIYGSQNSGVSALQFTLNKCYRAGLAVDGMYGPATRSAVTSVQQRVGVSADGEYGPATRNAMNWSYRTSSGTHHHCAKL</sequence>
<reference evidence="3 4" key="1">
    <citation type="submission" date="2017-06" db="EMBL/GenBank/DDBJ databases">
        <authorList>
            <person name="Kim H.J."/>
            <person name="Triplett B.A."/>
        </authorList>
    </citation>
    <scope>NUCLEOTIDE SEQUENCE [LARGE SCALE GENOMIC DNA]</scope>
    <source>
        <strain evidence="3 4">CGMCC 4.1858</strain>
    </source>
</reference>
<feature type="chain" id="PRO_5038545912" evidence="1">
    <location>
        <begin position="25"/>
        <end position="145"/>
    </location>
</feature>
<dbReference type="Pfam" id="PF01471">
    <property type="entry name" value="PG_binding_1"/>
    <property type="match status" value="1"/>
</dbReference>
<evidence type="ECO:0000313" key="3">
    <source>
        <dbReference type="EMBL" id="SNT44846.1"/>
    </source>
</evidence>
<dbReference type="InterPro" id="IPR002477">
    <property type="entry name" value="Peptidoglycan-bd-like"/>
</dbReference>
<feature type="domain" description="Peptidoglycan binding-like" evidence="2">
    <location>
        <begin position="73"/>
        <end position="128"/>
    </location>
</feature>
<evidence type="ECO:0000313" key="4">
    <source>
        <dbReference type="Proteomes" id="UP000198280"/>
    </source>
</evidence>
<organism evidence="3 4">
    <name type="scientific">Actinacidiphila glaucinigra</name>
    <dbReference type="NCBI Taxonomy" id="235986"/>
    <lineage>
        <taxon>Bacteria</taxon>
        <taxon>Bacillati</taxon>
        <taxon>Actinomycetota</taxon>
        <taxon>Actinomycetes</taxon>
        <taxon>Kitasatosporales</taxon>
        <taxon>Streptomycetaceae</taxon>
        <taxon>Actinacidiphila</taxon>
    </lineage>
</organism>
<dbReference type="Proteomes" id="UP000198280">
    <property type="component" value="Unassembled WGS sequence"/>
</dbReference>
<evidence type="ECO:0000256" key="1">
    <source>
        <dbReference type="SAM" id="SignalP"/>
    </source>
</evidence>
<dbReference type="InterPro" id="IPR036366">
    <property type="entry name" value="PGBDSf"/>
</dbReference>
<gene>
    <name evidence="3" type="ORF">SAMN05216252_12666</name>
</gene>
<evidence type="ECO:0000259" key="2">
    <source>
        <dbReference type="Pfam" id="PF01471"/>
    </source>
</evidence>
<keyword evidence="1" id="KW-0732">Signal</keyword>
<dbReference type="Gene3D" id="1.10.101.10">
    <property type="entry name" value="PGBD-like superfamily/PGBD"/>
    <property type="match status" value="1"/>
</dbReference>
<dbReference type="EMBL" id="FZOF01000026">
    <property type="protein sequence ID" value="SNT44846.1"/>
    <property type="molecule type" value="Genomic_DNA"/>
</dbReference>